<gene>
    <name evidence="6" type="ORF">M0812_22108</name>
</gene>
<dbReference type="GO" id="GO:0005759">
    <property type="term" value="C:mitochondrial matrix"/>
    <property type="evidence" value="ECO:0007669"/>
    <property type="project" value="TreeGrafter"/>
</dbReference>
<comment type="catalytic activity">
    <reaction evidence="2">
        <text>ssDNA + n NTP = ssDNA/pppN(pN)n-1 hybrid + (n-1) diphosphate.</text>
        <dbReference type="EC" id="2.7.7.102"/>
    </reaction>
</comment>
<dbReference type="GO" id="GO:0009411">
    <property type="term" value="P:response to UV"/>
    <property type="evidence" value="ECO:0007669"/>
    <property type="project" value="TreeGrafter"/>
</dbReference>
<protein>
    <recommendedName>
        <fullName evidence="1">DNA-directed primase/polymerase protein</fullName>
        <ecNumber evidence="3">2.7.7.102</ecNumber>
    </recommendedName>
</protein>
<dbReference type="GO" id="GO:0005634">
    <property type="term" value="C:nucleus"/>
    <property type="evidence" value="ECO:0007669"/>
    <property type="project" value="TreeGrafter"/>
</dbReference>
<dbReference type="Proteomes" id="UP001146793">
    <property type="component" value="Unassembled WGS sequence"/>
</dbReference>
<dbReference type="EC" id="2.7.7.102" evidence="3"/>
<organism evidence="6 7">
    <name type="scientific">Anaeramoeba flamelloides</name>
    <dbReference type="NCBI Taxonomy" id="1746091"/>
    <lineage>
        <taxon>Eukaryota</taxon>
        <taxon>Metamonada</taxon>
        <taxon>Anaeramoebidae</taxon>
        <taxon>Anaeramoeba</taxon>
    </lineage>
</organism>
<evidence type="ECO:0000256" key="1">
    <source>
        <dbReference type="ARBA" id="ARBA00026139"/>
    </source>
</evidence>
<comment type="catalytic activity">
    <reaction evidence="4">
        <text>DNA(n) + a 2'-deoxyribonucleoside 5'-triphosphate = DNA(n+1) + diphosphate</text>
        <dbReference type="Rhea" id="RHEA:22508"/>
        <dbReference type="Rhea" id="RHEA-COMP:17339"/>
        <dbReference type="Rhea" id="RHEA-COMP:17340"/>
        <dbReference type="ChEBI" id="CHEBI:33019"/>
        <dbReference type="ChEBI" id="CHEBI:61560"/>
        <dbReference type="ChEBI" id="CHEBI:173112"/>
        <dbReference type="EC" id="2.7.7.7"/>
    </reaction>
    <physiologicalReaction direction="left-to-right" evidence="4">
        <dbReference type="Rhea" id="RHEA:22509"/>
    </physiologicalReaction>
</comment>
<evidence type="ECO:0000256" key="4">
    <source>
        <dbReference type="ARBA" id="ARBA00047303"/>
    </source>
</evidence>
<dbReference type="InterPro" id="IPR044917">
    <property type="entry name" value="PRIMPOL"/>
</dbReference>
<dbReference type="AlphaFoldDB" id="A0AAV7YTN6"/>
<sequence>MYNSLLPDKSFPGNKENLNKTSFHVLKKRRICVQRRTKQEIKVNHDCDHIHKQQKVNTLVNRSKEKQTVSKIQPQRFKIYRKQQEAFEVQKQLSTKGNEHTFLFTCEKSSSGKRIFYTLSYDQFWELYKFTKPKQRHYNEIIGEGSICNLYYDLEFLKRFNPDLSGERLVEIIVNQTIHYLKKIYGINLDHSNFIILDSSTDKKYSVHMIVRMGNIYFKNSIHTGRFVYSLLNDTKHFQELIVNSDNGDQIPFIDLSVYSKNRNFRLLGNSKFGKSAFFSVSKLNKFPFKNEKELLYFSLVSNTESNSCTKILKFSKTIKIDYFTGRKQQGIYTEGGAEEEKDEHKNQPTKKKKEKEIKVENKKLNEKDQPPIQNNYHYLFFSSKNNQNFKTYYGAKSNSEVLDQFITDQLKMRGHGGVIYSTSYDSKNEIISYVIAKDRYCQIARRIHKSNHIILSVDLNKGIWYQRCFDIDCRKKKANVQTLPKRIHCVARFEINNPISIDDLIKVLENDKVLLKN</sequence>
<dbReference type="PANTHER" id="PTHR31399:SF0">
    <property type="entry name" value="DNA-DIRECTED PRIMASE_POLYMERASE PROTEIN"/>
    <property type="match status" value="1"/>
</dbReference>
<evidence type="ECO:0000256" key="5">
    <source>
        <dbReference type="SAM" id="MobiDB-lite"/>
    </source>
</evidence>
<comment type="caution">
    <text evidence="6">The sequence shown here is derived from an EMBL/GenBank/DDBJ whole genome shotgun (WGS) entry which is preliminary data.</text>
</comment>
<dbReference type="GO" id="GO:0003887">
    <property type="term" value="F:DNA-directed DNA polymerase activity"/>
    <property type="evidence" value="ECO:0007669"/>
    <property type="project" value="UniProtKB-EC"/>
</dbReference>
<dbReference type="GO" id="GO:0006264">
    <property type="term" value="P:mitochondrial DNA replication"/>
    <property type="evidence" value="ECO:0007669"/>
    <property type="project" value="TreeGrafter"/>
</dbReference>
<dbReference type="PANTHER" id="PTHR31399">
    <property type="entry name" value="DNA-DIRECTED PRIMASE / POLYMERASE PROTEIN"/>
    <property type="match status" value="1"/>
</dbReference>
<proteinExistence type="predicted"/>
<reference evidence="6" key="1">
    <citation type="submission" date="2022-08" db="EMBL/GenBank/DDBJ databases">
        <title>Novel sulphate-reducing endosymbionts in the free-living metamonad Anaeramoeba.</title>
        <authorList>
            <person name="Jerlstrom-Hultqvist J."/>
            <person name="Cepicka I."/>
            <person name="Gallot-Lavallee L."/>
            <person name="Salas-Leiva D."/>
            <person name="Curtis B.A."/>
            <person name="Zahonova K."/>
            <person name="Pipaliya S."/>
            <person name="Dacks J."/>
            <person name="Roger A.J."/>
        </authorList>
    </citation>
    <scope>NUCLEOTIDE SEQUENCE</scope>
    <source>
        <strain evidence="6">Busselton2</strain>
    </source>
</reference>
<name>A0AAV7YTN6_9EUKA</name>
<accession>A0AAV7YTN6</accession>
<dbReference type="EMBL" id="JANTQA010000047">
    <property type="protein sequence ID" value="KAJ3433156.1"/>
    <property type="molecule type" value="Genomic_DNA"/>
</dbReference>
<dbReference type="GO" id="GO:0042276">
    <property type="term" value="P:error-prone translesion synthesis"/>
    <property type="evidence" value="ECO:0007669"/>
    <property type="project" value="InterPro"/>
</dbReference>
<evidence type="ECO:0000313" key="6">
    <source>
        <dbReference type="EMBL" id="KAJ3433156.1"/>
    </source>
</evidence>
<feature type="region of interest" description="Disordered" evidence="5">
    <location>
        <begin position="334"/>
        <end position="357"/>
    </location>
</feature>
<evidence type="ECO:0000256" key="2">
    <source>
        <dbReference type="ARBA" id="ARBA00044677"/>
    </source>
</evidence>
<evidence type="ECO:0000256" key="3">
    <source>
        <dbReference type="ARBA" id="ARBA00044768"/>
    </source>
</evidence>
<dbReference type="GO" id="GO:0003682">
    <property type="term" value="F:chromatin binding"/>
    <property type="evidence" value="ECO:0007669"/>
    <property type="project" value="TreeGrafter"/>
</dbReference>
<evidence type="ECO:0000313" key="7">
    <source>
        <dbReference type="Proteomes" id="UP001146793"/>
    </source>
</evidence>
<dbReference type="Pfam" id="PF03121">
    <property type="entry name" value="Herpes_UL52"/>
    <property type="match status" value="1"/>
</dbReference>
<dbReference type="GO" id="GO:0031297">
    <property type="term" value="P:replication fork processing"/>
    <property type="evidence" value="ECO:0007669"/>
    <property type="project" value="TreeGrafter"/>
</dbReference>